<sequence length="22" mass="2438">MSGDPVGVFSSPHSRDDSQYRI</sequence>
<organism evidence="2 3">
    <name type="scientific">Araneus ventricosus</name>
    <name type="common">Orbweaver spider</name>
    <name type="synonym">Epeira ventricosa</name>
    <dbReference type="NCBI Taxonomy" id="182803"/>
    <lineage>
        <taxon>Eukaryota</taxon>
        <taxon>Metazoa</taxon>
        <taxon>Ecdysozoa</taxon>
        <taxon>Arthropoda</taxon>
        <taxon>Chelicerata</taxon>
        <taxon>Arachnida</taxon>
        <taxon>Araneae</taxon>
        <taxon>Araneomorphae</taxon>
        <taxon>Entelegynae</taxon>
        <taxon>Araneoidea</taxon>
        <taxon>Araneidae</taxon>
        <taxon>Araneus</taxon>
    </lineage>
</organism>
<keyword evidence="3" id="KW-1185">Reference proteome</keyword>
<evidence type="ECO:0000313" key="3">
    <source>
        <dbReference type="Proteomes" id="UP000499080"/>
    </source>
</evidence>
<feature type="region of interest" description="Disordered" evidence="1">
    <location>
        <begin position="1"/>
        <end position="22"/>
    </location>
</feature>
<protein>
    <submittedName>
        <fullName evidence="2">Uncharacterized protein</fullName>
    </submittedName>
</protein>
<name>A0A4Y2S553_ARAVE</name>
<dbReference type="EMBL" id="BGPR01019721">
    <property type="protein sequence ID" value="GBN82746.1"/>
    <property type="molecule type" value="Genomic_DNA"/>
</dbReference>
<evidence type="ECO:0000313" key="2">
    <source>
        <dbReference type="EMBL" id="GBN82746.1"/>
    </source>
</evidence>
<dbReference type="AlphaFoldDB" id="A0A4Y2S553"/>
<proteinExistence type="predicted"/>
<reference evidence="2 3" key="1">
    <citation type="journal article" date="2019" name="Sci. Rep.">
        <title>Orb-weaving spider Araneus ventricosus genome elucidates the spidroin gene catalogue.</title>
        <authorList>
            <person name="Kono N."/>
            <person name="Nakamura H."/>
            <person name="Ohtoshi R."/>
            <person name="Moran D.A.P."/>
            <person name="Shinohara A."/>
            <person name="Yoshida Y."/>
            <person name="Fujiwara M."/>
            <person name="Mori M."/>
            <person name="Tomita M."/>
            <person name="Arakawa K."/>
        </authorList>
    </citation>
    <scope>NUCLEOTIDE SEQUENCE [LARGE SCALE GENOMIC DNA]</scope>
</reference>
<feature type="non-terminal residue" evidence="2">
    <location>
        <position position="22"/>
    </location>
</feature>
<evidence type="ECO:0000256" key="1">
    <source>
        <dbReference type="SAM" id="MobiDB-lite"/>
    </source>
</evidence>
<feature type="compositionally biased region" description="Basic and acidic residues" evidence="1">
    <location>
        <begin position="13"/>
        <end position="22"/>
    </location>
</feature>
<dbReference type="Proteomes" id="UP000499080">
    <property type="component" value="Unassembled WGS sequence"/>
</dbReference>
<gene>
    <name evidence="2" type="ORF">AVEN_182833_1</name>
</gene>
<accession>A0A4Y2S553</accession>
<comment type="caution">
    <text evidence="2">The sequence shown here is derived from an EMBL/GenBank/DDBJ whole genome shotgun (WGS) entry which is preliminary data.</text>
</comment>